<keyword evidence="3" id="KW-1185">Reference proteome</keyword>
<organism evidence="2 3">
    <name type="scientific">Paratrimastix pyriformis</name>
    <dbReference type="NCBI Taxonomy" id="342808"/>
    <lineage>
        <taxon>Eukaryota</taxon>
        <taxon>Metamonada</taxon>
        <taxon>Preaxostyla</taxon>
        <taxon>Paratrimastigidae</taxon>
        <taxon>Paratrimastix</taxon>
    </lineage>
</organism>
<protein>
    <submittedName>
        <fullName evidence="2">Uncharacterized protein</fullName>
    </submittedName>
</protein>
<dbReference type="EMBL" id="JAPMOS010000213">
    <property type="protein sequence ID" value="KAJ4453800.1"/>
    <property type="molecule type" value="Genomic_DNA"/>
</dbReference>
<feature type="region of interest" description="Disordered" evidence="1">
    <location>
        <begin position="87"/>
        <end position="129"/>
    </location>
</feature>
<name>A0ABQ8U8X4_9EUKA</name>
<reference evidence="2" key="1">
    <citation type="journal article" date="2022" name="bioRxiv">
        <title>Genomics of Preaxostyla Flagellates Illuminates Evolutionary Transitions and the Path Towards Mitochondrial Loss.</title>
        <authorList>
            <person name="Novak L.V.F."/>
            <person name="Treitli S.C."/>
            <person name="Pyrih J."/>
            <person name="Halakuc P."/>
            <person name="Pipaliya S.V."/>
            <person name="Vacek V."/>
            <person name="Brzon O."/>
            <person name="Soukal P."/>
            <person name="Eme L."/>
            <person name="Dacks J.B."/>
            <person name="Karnkowska A."/>
            <person name="Elias M."/>
            <person name="Hampl V."/>
        </authorList>
    </citation>
    <scope>NUCLEOTIDE SEQUENCE</scope>
    <source>
        <strain evidence="2">RCP-MX</strain>
    </source>
</reference>
<dbReference type="Proteomes" id="UP001141327">
    <property type="component" value="Unassembled WGS sequence"/>
</dbReference>
<evidence type="ECO:0000256" key="1">
    <source>
        <dbReference type="SAM" id="MobiDB-lite"/>
    </source>
</evidence>
<feature type="compositionally biased region" description="Basic and acidic residues" evidence="1">
    <location>
        <begin position="101"/>
        <end position="110"/>
    </location>
</feature>
<evidence type="ECO:0000313" key="3">
    <source>
        <dbReference type="Proteomes" id="UP001141327"/>
    </source>
</evidence>
<accession>A0ABQ8U8X4</accession>
<proteinExistence type="predicted"/>
<evidence type="ECO:0000313" key="2">
    <source>
        <dbReference type="EMBL" id="KAJ4453800.1"/>
    </source>
</evidence>
<gene>
    <name evidence="2" type="ORF">PAPYR_11636</name>
</gene>
<comment type="caution">
    <text evidence="2">The sequence shown here is derived from an EMBL/GenBank/DDBJ whole genome shotgun (WGS) entry which is preliminary data.</text>
</comment>
<sequence>MGFFPLAHPAPFSSQFLRPGVSVGGGQCEERQPVASTPFAQLGNRQGMHRVHSWAFDKLVPNSSPLWTLFPQTRKKVRVDETGEWDASGTTATVRQRFHNHTNEGKDRKSVSPPGISPSPTPTFSNRPYRGCRSLGRSSAWHAGGKGIETPQLHPSFFLI</sequence>